<feature type="non-terminal residue" evidence="2">
    <location>
        <position position="1"/>
    </location>
</feature>
<dbReference type="EMBL" id="CADCTB010000193">
    <property type="protein sequence ID" value="CAA9268869.1"/>
    <property type="molecule type" value="Genomic_DNA"/>
</dbReference>
<sequence length="204" mass="22307">GHRAGQGRGGSLADVRDRWRLFRLPDRRRPRADRRWRCRPARFHRCPPGEHRGLVFGLAGVGRGVGRRGHSRVRRPIRRPFAAACPPVGPCLGPGTGGGGRAGLPTGAGQAGVVPRRRAVLRPPSPRRGGQGLFHQPGGGRGPEGRRPLRRRRPGGGDHRRNGAEGAPGLRPRRRPFLRGTGRRRRLARPHPGQQPDLRAPDPL</sequence>
<organism evidence="2">
    <name type="scientific">uncultured Acidimicrobiales bacterium</name>
    <dbReference type="NCBI Taxonomy" id="310071"/>
    <lineage>
        <taxon>Bacteria</taxon>
        <taxon>Bacillati</taxon>
        <taxon>Actinomycetota</taxon>
        <taxon>Acidimicrobiia</taxon>
        <taxon>Acidimicrobiales</taxon>
        <taxon>environmental samples</taxon>
    </lineage>
</organism>
<feature type="compositionally biased region" description="Basic residues" evidence="1">
    <location>
        <begin position="171"/>
        <end position="189"/>
    </location>
</feature>
<feature type="region of interest" description="Disordered" evidence="1">
    <location>
        <begin position="96"/>
        <end position="204"/>
    </location>
</feature>
<name>A0A6J4J5F4_9ACTN</name>
<evidence type="ECO:0000313" key="2">
    <source>
        <dbReference type="EMBL" id="CAA9268869.1"/>
    </source>
</evidence>
<evidence type="ECO:0000256" key="1">
    <source>
        <dbReference type="SAM" id="MobiDB-lite"/>
    </source>
</evidence>
<feature type="non-terminal residue" evidence="2">
    <location>
        <position position="204"/>
    </location>
</feature>
<feature type="compositionally biased region" description="Gly residues" evidence="1">
    <location>
        <begin position="129"/>
        <end position="142"/>
    </location>
</feature>
<gene>
    <name evidence="2" type="ORF">AVDCRST_MAG10-3203</name>
</gene>
<dbReference type="AlphaFoldDB" id="A0A6J4J5F4"/>
<proteinExistence type="predicted"/>
<reference evidence="2" key="1">
    <citation type="submission" date="2020-02" db="EMBL/GenBank/DDBJ databases">
        <authorList>
            <person name="Meier V. D."/>
        </authorList>
    </citation>
    <scope>NUCLEOTIDE SEQUENCE</scope>
    <source>
        <strain evidence="2">AVDCRST_MAG10</strain>
    </source>
</reference>
<protein>
    <submittedName>
        <fullName evidence="2">Uncharacterized protein</fullName>
    </submittedName>
</protein>
<accession>A0A6J4J5F4</accession>